<organism evidence="2">
    <name type="scientific">Anisakis simplex</name>
    <name type="common">Herring worm</name>
    <dbReference type="NCBI Taxonomy" id="6269"/>
    <lineage>
        <taxon>Eukaryota</taxon>
        <taxon>Metazoa</taxon>
        <taxon>Ecdysozoa</taxon>
        <taxon>Nematoda</taxon>
        <taxon>Chromadorea</taxon>
        <taxon>Rhabditida</taxon>
        <taxon>Spirurina</taxon>
        <taxon>Ascaridomorpha</taxon>
        <taxon>Ascaridoidea</taxon>
        <taxon>Anisakidae</taxon>
        <taxon>Anisakis</taxon>
        <taxon>Anisakis simplex complex</taxon>
    </lineage>
</organism>
<feature type="compositionally biased region" description="Low complexity" evidence="1">
    <location>
        <begin position="54"/>
        <end position="73"/>
    </location>
</feature>
<feature type="compositionally biased region" description="Basic and acidic residues" evidence="1">
    <location>
        <begin position="38"/>
        <end position="47"/>
    </location>
</feature>
<proteinExistence type="predicted"/>
<name>A0A0M3J2Y9_ANISI</name>
<reference evidence="2" key="1">
    <citation type="submission" date="2017-02" db="UniProtKB">
        <authorList>
            <consortium name="WormBaseParasite"/>
        </authorList>
    </citation>
    <scope>IDENTIFICATION</scope>
</reference>
<feature type="compositionally biased region" description="Basic and acidic residues" evidence="1">
    <location>
        <begin position="86"/>
        <end position="96"/>
    </location>
</feature>
<evidence type="ECO:0000256" key="1">
    <source>
        <dbReference type="SAM" id="MobiDB-lite"/>
    </source>
</evidence>
<dbReference type="WBParaSite" id="ASIM_0000190101-mRNA-1">
    <property type="protein sequence ID" value="ASIM_0000190101-mRNA-1"/>
    <property type="gene ID" value="ASIM_0000190101"/>
</dbReference>
<dbReference type="AlphaFoldDB" id="A0A0M3J2Y9"/>
<feature type="region of interest" description="Disordered" evidence="1">
    <location>
        <begin position="25"/>
        <end position="109"/>
    </location>
</feature>
<evidence type="ECO:0000313" key="2">
    <source>
        <dbReference type="WBParaSite" id="ASIM_0000190101-mRNA-1"/>
    </source>
</evidence>
<sequence>LLPNFYSTSRYSSLVSGAGGGSFIGSAGVGDSSRAHTIKLDEPDSVRDVGGVTSQQEASSIYQSSSSTGTPSTVLAAGTAAVGEDDATRGSERPASERIMWFPRSRTDH</sequence>
<accession>A0A0M3J2Y9</accession>
<protein>
    <submittedName>
        <fullName evidence="2">Nonstructural protein P3</fullName>
    </submittedName>
</protein>